<dbReference type="EMBL" id="CP013023">
    <property type="protein sequence ID" value="ANF94852.1"/>
    <property type="molecule type" value="Genomic_DNA"/>
</dbReference>
<keyword evidence="2" id="KW-1185">Reference proteome</keyword>
<dbReference type="STRING" id="1616788.AR543_01600"/>
<gene>
    <name evidence="1" type="ORF">AR543_01600</name>
</gene>
<protein>
    <submittedName>
        <fullName evidence="1">Uncharacterized protein</fullName>
    </submittedName>
</protein>
<dbReference type="AlphaFoldDB" id="A0A172ZBW0"/>
<dbReference type="Proteomes" id="UP000078148">
    <property type="component" value="Chromosome"/>
</dbReference>
<organism evidence="1 2">
    <name type="scientific">Paenibacillus bovis</name>
    <dbReference type="NCBI Taxonomy" id="1616788"/>
    <lineage>
        <taxon>Bacteria</taxon>
        <taxon>Bacillati</taxon>
        <taxon>Bacillota</taxon>
        <taxon>Bacilli</taxon>
        <taxon>Bacillales</taxon>
        <taxon>Paenibacillaceae</taxon>
        <taxon>Paenibacillus</taxon>
    </lineage>
</organism>
<evidence type="ECO:0000313" key="1">
    <source>
        <dbReference type="EMBL" id="ANF94852.1"/>
    </source>
</evidence>
<accession>A0A172ZBW0</accession>
<proteinExistence type="predicted"/>
<evidence type="ECO:0000313" key="2">
    <source>
        <dbReference type="Proteomes" id="UP000078148"/>
    </source>
</evidence>
<reference evidence="2" key="1">
    <citation type="submission" date="2015-10" db="EMBL/GenBank/DDBJ databases">
        <title>Genome of Paenibacillus bovis sp. nov.</title>
        <authorList>
            <person name="Wu Z."/>
            <person name="Gao C."/>
            <person name="Liu Z."/>
            <person name="Zheng H."/>
        </authorList>
    </citation>
    <scope>NUCLEOTIDE SEQUENCE [LARGE SCALE GENOMIC DNA]</scope>
    <source>
        <strain evidence="2">BD3526</strain>
    </source>
</reference>
<sequence>MLHNQWHGKINRSKYNVNAGLCLKTDMNFNYRMEYNHMPQLDAKQAASMIERWISFYDMDNAKAWDKDDYPFIQTSCRQMRTAIQALRGKGPTAPGERKKVAAALEEFIEDSFMDDANEWEPENRAFVKESMAALQYAAGFLQK</sequence>
<reference evidence="1 2" key="2">
    <citation type="journal article" date="2016" name="Int. J. Syst. Evol. Microbiol.">
        <title>Paenibacillus bovis sp. nov., isolated from raw yak (Bos grunniens) milk.</title>
        <authorList>
            <person name="Gao C."/>
            <person name="Han J."/>
            <person name="Liu Z."/>
            <person name="Xu X."/>
            <person name="Hang F."/>
            <person name="Wu Z."/>
        </authorList>
    </citation>
    <scope>NUCLEOTIDE SEQUENCE [LARGE SCALE GENOMIC DNA]</scope>
    <source>
        <strain evidence="1 2">BD3526</strain>
    </source>
</reference>
<dbReference type="KEGG" id="pbv:AR543_01600"/>
<name>A0A172ZBW0_9BACL</name>